<dbReference type="GeneID" id="300132183"/>
<organism evidence="2 3">
    <name type="scientific">Micromonospora taraxaci</name>
    <dbReference type="NCBI Taxonomy" id="1316803"/>
    <lineage>
        <taxon>Bacteria</taxon>
        <taxon>Bacillati</taxon>
        <taxon>Actinomycetota</taxon>
        <taxon>Actinomycetes</taxon>
        <taxon>Micromonosporales</taxon>
        <taxon>Micromonosporaceae</taxon>
        <taxon>Micromonospora</taxon>
    </lineage>
</organism>
<accession>A0A561VYG5</accession>
<dbReference type="Proteomes" id="UP000317685">
    <property type="component" value="Unassembled WGS sequence"/>
</dbReference>
<dbReference type="RefSeq" id="WP_280116476.1">
    <property type="nucleotide sequence ID" value="NZ_VIWZ01000001.1"/>
</dbReference>
<evidence type="ECO:0000313" key="3">
    <source>
        <dbReference type="Proteomes" id="UP000317685"/>
    </source>
</evidence>
<dbReference type="AlphaFoldDB" id="A0A561VYG5"/>
<feature type="transmembrane region" description="Helical" evidence="1">
    <location>
        <begin position="21"/>
        <end position="41"/>
    </location>
</feature>
<keyword evidence="1" id="KW-0472">Membrane</keyword>
<keyword evidence="1" id="KW-1133">Transmembrane helix</keyword>
<gene>
    <name evidence="2" type="ORF">FHU34_111996</name>
</gene>
<name>A0A561VYG5_9ACTN</name>
<reference evidence="2 3" key="1">
    <citation type="submission" date="2019-06" db="EMBL/GenBank/DDBJ databases">
        <title>Sequencing the genomes of 1000 actinobacteria strains.</title>
        <authorList>
            <person name="Klenk H.-P."/>
        </authorList>
    </citation>
    <scope>NUCLEOTIDE SEQUENCE [LARGE SCALE GENOMIC DNA]</scope>
    <source>
        <strain evidence="2 3">DSM 45885</strain>
    </source>
</reference>
<sequence length="44" mass="4687">MSSAPRIERAGWTGNPRSRRWRAALVALPPVYLLATPAAAANAV</sequence>
<evidence type="ECO:0000313" key="2">
    <source>
        <dbReference type="EMBL" id="TWG16657.1"/>
    </source>
</evidence>
<protein>
    <submittedName>
        <fullName evidence="2">Uncharacterized protein</fullName>
    </submittedName>
</protein>
<keyword evidence="1" id="KW-0812">Transmembrane</keyword>
<comment type="caution">
    <text evidence="2">The sequence shown here is derived from an EMBL/GenBank/DDBJ whole genome shotgun (WGS) entry which is preliminary data.</text>
</comment>
<evidence type="ECO:0000256" key="1">
    <source>
        <dbReference type="SAM" id="Phobius"/>
    </source>
</evidence>
<proteinExistence type="predicted"/>
<dbReference type="EMBL" id="VIWZ01000001">
    <property type="protein sequence ID" value="TWG16657.1"/>
    <property type="molecule type" value="Genomic_DNA"/>
</dbReference>
<keyword evidence="3" id="KW-1185">Reference proteome</keyword>